<feature type="binding site" evidence="9">
    <location>
        <position position="46"/>
    </location>
    <ligand>
        <name>Zn(2+)</name>
        <dbReference type="ChEBI" id="CHEBI:29105"/>
        <label>2</label>
        <note>catalytic</note>
    </ligand>
</feature>
<keyword evidence="5" id="KW-0378">Hydrolase</keyword>
<evidence type="ECO:0000256" key="3">
    <source>
        <dbReference type="ARBA" id="ARBA00022723"/>
    </source>
</evidence>
<reference evidence="11" key="1">
    <citation type="submission" date="2016-04" db="EMBL/GenBank/DDBJ databases">
        <authorList>
            <person name="Calderon-Fernandez G.M.Sr."/>
        </authorList>
    </citation>
    <scope>NUCLEOTIDE SEQUENCE</scope>
    <source>
        <strain evidence="11">Int1</strain>
        <tissue evidence="11">Integument</tissue>
    </source>
</reference>
<evidence type="ECO:0000313" key="11">
    <source>
        <dbReference type="EMBL" id="JAR98649.1"/>
    </source>
</evidence>
<feature type="binding site" evidence="9">
    <location>
        <position position="38"/>
    </location>
    <ligand>
        <name>Zn(2+)</name>
        <dbReference type="ChEBI" id="CHEBI:29105"/>
        <label>2</label>
        <note>catalytic</note>
    </ligand>
</feature>
<dbReference type="PANTHER" id="PTHR10201">
    <property type="entry name" value="MATRIX METALLOPROTEINASE"/>
    <property type="match status" value="1"/>
</dbReference>
<organism evidence="11">
    <name type="scientific">Triatoma infestans</name>
    <name type="common">Assassin bug</name>
    <dbReference type="NCBI Taxonomy" id="30076"/>
    <lineage>
        <taxon>Eukaryota</taxon>
        <taxon>Metazoa</taxon>
        <taxon>Ecdysozoa</taxon>
        <taxon>Arthropoda</taxon>
        <taxon>Hexapoda</taxon>
        <taxon>Insecta</taxon>
        <taxon>Pterygota</taxon>
        <taxon>Neoptera</taxon>
        <taxon>Paraneoptera</taxon>
        <taxon>Hemiptera</taxon>
        <taxon>Heteroptera</taxon>
        <taxon>Panheteroptera</taxon>
        <taxon>Cimicomorpha</taxon>
        <taxon>Reduviidae</taxon>
        <taxon>Triatominae</taxon>
        <taxon>Triatoma</taxon>
    </lineage>
</organism>
<evidence type="ECO:0000256" key="5">
    <source>
        <dbReference type="ARBA" id="ARBA00022801"/>
    </source>
</evidence>
<feature type="non-terminal residue" evidence="11">
    <location>
        <position position="131"/>
    </location>
</feature>
<dbReference type="SUPFAM" id="SSF55486">
    <property type="entry name" value="Metalloproteases ('zincins'), catalytic domain"/>
    <property type="match status" value="1"/>
</dbReference>
<dbReference type="GO" id="GO:0030574">
    <property type="term" value="P:collagen catabolic process"/>
    <property type="evidence" value="ECO:0007669"/>
    <property type="project" value="TreeGrafter"/>
</dbReference>
<keyword evidence="7" id="KW-0482">Metalloprotease</keyword>
<feature type="active site" evidence="8">
    <location>
        <position position="29"/>
    </location>
</feature>
<keyword evidence="3 9" id="KW-0479">Metal-binding</keyword>
<dbReference type="GO" id="GO:0030198">
    <property type="term" value="P:extracellular matrix organization"/>
    <property type="evidence" value="ECO:0007669"/>
    <property type="project" value="TreeGrafter"/>
</dbReference>
<protein>
    <submittedName>
        <fullName evidence="11">Acyl-protein thioesterase 1</fullName>
    </submittedName>
</protein>
<proteinExistence type="inferred from homology"/>
<evidence type="ECO:0000256" key="8">
    <source>
        <dbReference type="PIRSR" id="PIRSR621190-1"/>
    </source>
</evidence>
<dbReference type="Pfam" id="PF00413">
    <property type="entry name" value="Peptidase_M10"/>
    <property type="match status" value="1"/>
</dbReference>
<dbReference type="GO" id="GO:0008270">
    <property type="term" value="F:zinc ion binding"/>
    <property type="evidence" value="ECO:0007669"/>
    <property type="project" value="InterPro"/>
</dbReference>
<dbReference type="PANTHER" id="PTHR10201:SF291">
    <property type="entry name" value="MATRIX METALLOPROTEINASE 1, ISOFORM C-RELATED"/>
    <property type="match status" value="1"/>
</dbReference>
<dbReference type="InterPro" id="IPR021190">
    <property type="entry name" value="Pept_M10A"/>
</dbReference>
<comment type="similarity">
    <text evidence="1">Belongs to the peptidase M10A family.</text>
</comment>
<evidence type="ECO:0000256" key="4">
    <source>
        <dbReference type="ARBA" id="ARBA00022729"/>
    </source>
</evidence>
<dbReference type="EMBL" id="GEMB01004638">
    <property type="protein sequence ID" value="JAR98649.1"/>
    <property type="molecule type" value="Transcribed_RNA"/>
</dbReference>
<feature type="binding site" evidence="9">
    <location>
        <position position="28"/>
    </location>
    <ligand>
        <name>Zn(2+)</name>
        <dbReference type="ChEBI" id="CHEBI:29105"/>
        <label>2</label>
        <note>catalytic</note>
    </ligand>
</feature>
<dbReference type="GO" id="GO:0006508">
    <property type="term" value="P:proteolysis"/>
    <property type="evidence" value="ECO:0007669"/>
    <property type="project" value="UniProtKB-KW"/>
</dbReference>
<comment type="cofactor">
    <cofactor evidence="9">
        <name>Zn(2+)</name>
        <dbReference type="ChEBI" id="CHEBI:29105"/>
    </cofactor>
    <text evidence="9">Binds 2 Zn(2+) ions per subunit.</text>
</comment>
<evidence type="ECO:0000256" key="2">
    <source>
        <dbReference type="ARBA" id="ARBA00022670"/>
    </source>
</evidence>
<dbReference type="AlphaFoldDB" id="A0A170X9Z5"/>
<name>A0A170X9Z5_TRIIF</name>
<feature type="domain" description="Peptidase M10 metallopeptidase" evidence="10">
    <location>
        <begin position="5"/>
        <end position="77"/>
    </location>
</feature>
<dbReference type="GO" id="GO:0004222">
    <property type="term" value="F:metalloendopeptidase activity"/>
    <property type="evidence" value="ECO:0007669"/>
    <property type="project" value="InterPro"/>
</dbReference>
<keyword evidence="6 9" id="KW-0862">Zinc</keyword>
<feature type="binding site" evidence="9">
    <location>
        <position position="32"/>
    </location>
    <ligand>
        <name>Zn(2+)</name>
        <dbReference type="ChEBI" id="CHEBI:29105"/>
        <label>2</label>
        <note>catalytic</note>
    </ligand>
</feature>
<dbReference type="Gene3D" id="3.40.390.10">
    <property type="entry name" value="Collagenase (Catalytic Domain)"/>
    <property type="match status" value="1"/>
</dbReference>
<evidence type="ECO:0000256" key="9">
    <source>
        <dbReference type="PIRSR" id="PIRSR621190-2"/>
    </source>
</evidence>
<evidence type="ECO:0000256" key="7">
    <source>
        <dbReference type="ARBA" id="ARBA00023049"/>
    </source>
</evidence>
<dbReference type="PRINTS" id="PR00138">
    <property type="entry name" value="MATRIXIN"/>
</dbReference>
<keyword evidence="4" id="KW-0732">Signal</keyword>
<dbReference type="GO" id="GO:0005615">
    <property type="term" value="C:extracellular space"/>
    <property type="evidence" value="ECO:0007669"/>
    <property type="project" value="TreeGrafter"/>
</dbReference>
<accession>A0A170X9Z5</accession>
<reference evidence="11" key="2">
    <citation type="journal article" date="2017" name="J. Med. Entomol.">
        <title>Transcriptome Analysis of the Triatoma infestans (Hemiptera: Reduviidae) Integument.</title>
        <authorList>
            <person name="Calderon-Fernandez G.M."/>
            <person name="Moriconi D.E."/>
            <person name="Dulbecco A.B."/>
            <person name="Juarez M.P."/>
        </authorList>
    </citation>
    <scope>NUCLEOTIDE SEQUENCE</scope>
    <source>
        <strain evidence="11">Int1</strain>
        <tissue evidence="11">Integument</tissue>
    </source>
</reference>
<sequence length="131" mass="14622">MMKLEKWCTADALPSGSDEVSLYTVLIHEIGHALGVHHTNDENSLMYGVYKFPQNVSSLDEIDLNEEGINAVQLLYGAPSSPIPTTTAATPRPTHKAPTQVYMDLCSYRQKIESVLVANKRVYFSIETMFE</sequence>
<keyword evidence="2" id="KW-0645">Protease</keyword>
<evidence type="ECO:0000256" key="6">
    <source>
        <dbReference type="ARBA" id="ARBA00022833"/>
    </source>
</evidence>
<dbReference type="InterPro" id="IPR024079">
    <property type="entry name" value="MetalloPept_cat_dom_sf"/>
</dbReference>
<evidence type="ECO:0000256" key="1">
    <source>
        <dbReference type="ARBA" id="ARBA00010370"/>
    </source>
</evidence>
<dbReference type="GO" id="GO:0031012">
    <property type="term" value="C:extracellular matrix"/>
    <property type="evidence" value="ECO:0007669"/>
    <property type="project" value="InterPro"/>
</dbReference>
<evidence type="ECO:0000259" key="10">
    <source>
        <dbReference type="Pfam" id="PF00413"/>
    </source>
</evidence>
<dbReference type="InterPro" id="IPR001818">
    <property type="entry name" value="Pept_M10_metallopeptidase"/>
</dbReference>